<protein>
    <submittedName>
        <fullName evidence="2">Uncharacterized protein</fullName>
    </submittedName>
</protein>
<feature type="compositionally biased region" description="Polar residues" evidence="1">
    <location>
        <begin position="170"/>
        <end position="186"/>
    </location>
</feature>
<evidence type="ECO:0000313" key="2">
    <source>
        <dbReference type="EMBL" id="KAK5172790.1"/>
    </source>
</evidence>
<gene>
    <name evidence="2" type="ORF">LTR77_002910</name>
</gene>
<dbReference type="InterPro" id="IPR018714">
    <property type="entry name" value="DUF2237"/>
</dbReference>
<evidence type="ECO:0000313" key="3">
    <source>
        <dbReference type="Proteomes" id="UP001337655"/>
    </source>
</evidence>
<dbReference type="EMBL" id="JAVRRT010000004">
    <property type="protein sequence ID" value="KAK5172790.1"/>
    <property type="molecule type" value="Genomic_DNA"/>
</dbReference>
<feature type="region of interest" description="Disordered" evidence="1">
    <location>
        <begin position="132"/>
        <end position="186"/>
    </location>
</feature>
<reference evidence="2 3" key="1">
    <citation type="submission" date="2023-08" db="EMBL/GenBank/DDBJ databases">
        <title>Black Yeasts Isolated from many extreme environments.</title>
        <authorList>
            <person name="Coleine C."/>
            <person name="Stajich J.E."/>
            <person name="Selbmann L."/>
        </authorList>
    </citation>
    <scope>NUCLEOTIDE SEQUENCE [LARGE SCALE GENOMIC DNA]</scope>
    <source>
        <strain evidence="2 3">CCFEE 5935</strain>
    </source>
</reference>
<dbReference type="PANTHER" id="PTHR37466:SF1">
    <property type="entry name" value="SLR1628 PROTEIN"/>
    <property type="match status" value="1"/>
</dbReference>
<dbReference type="Gene3D" id="3.30.56.110">
    <property type="entry name" value="Protein of unknown function DUF2237"/>
    <property type="match status" value="1"/>
</dbReference>
<comment type="caution">
    <text evidence="2">The sequence shown here is derived from an EMBL/GenBank/DDBJ whole genome shotgun (WGS) entry which is preliminary data.</text>
</comment>
<name>A0AAV9PJK5_9PEZI</name>
<dbReference type="PANTHER" id="PTHR37466">
    <property type="entry name" value="SLR1628 PROTEIN"/>
    <property type="match status" value="1"/>
</dbReference>
<evidence type="ECO:0000256" key="1">
    <source>
        <dbReference type="SAM" id="MobiDB-lite"/>
    </source>
</evidence>
<sequence>MSGGPQGYSMQHWNVAGGRLAPFQKEPPVGFYRDSFCRVGPEDKGNHSIAAEVNKEFLDFTVSKGNNLKDVGIKPGMKWCLCAHRWQEAMKAAQEGQLAKEAVPKVYLHASDRAALDTVSYKDLKAYAAEAENTSVRQGSHHSPENSQSIAKESQSIGGDQPTEGPGAGKNQSKGGSAANTSGNRG</sequence>
<dbReference type="GeneID" id="89924257"/>
<feature type="compositionally biased region" description="Polar residues" evidence="1">
    <location>
        <begin position="145"/>
        <end position="158"/>
    </location>
</feature>
<dbReference type="Pfam" id="PF09996">
    <property type="entry name" value="DUF2237"/>
    <property type="match status" value="1"/>
</dbReference>
<dbReference type="AlphaFoldDB" id="A0AAV9PJK5"/>
<proteinExistence type="predicted"/>
<organism evidence="2 3">
    <name type="scientific">Saxophila tyrrhenica</name>
    <dbReference type="NCBI Taxonomy" id="1690608"/>
    <lineage>
        <taxon>Eukaryota</taxon>
        <taxon>Fungi</taxon>
        <taxon>Dikarya</taxon>
        <taxon>Ascomycota</taxon>
        <taxon>Pezizomycotina</taxon>
        <taxon>Dothideomycetes</taxon>
        <taxon>Dothideomycetidae</taxon>
        <taxon>Mycosphaerellales</taxon>
        <taxon>Extremaceae</taxon>
        <taxon>Saxophila</taxon>
    </lineage>
</organism>
<accession>A0AAV9PJK5</accession>
<dbReference type="Proteomes" id="UP001337655">
    <property type="component" value="Unassembled WGS sequence"/>
</dbReference>
<dbReference type="RefSeq" id="XP_064661508.1">
    <property type="nucleotide sequence ID" value="XM_064800169.1"/>
</dbReference>
<keyword evidence="3" id="KW-1185">Reference proteome</keyword>